<feature type="region of interest" description="Disordered" evidence="1">
    <location>
        <begin position="134"/>
        <end position="246"/>
    </location>
</feature>
<accession>A0A6J7HU46</accession>
<evidence type="ECO:0000256" key="1">
    <source>
        <dbReference type="SAM" id="MobiDB-lite"/>
    </source>
</evidence>
<protein>
    <submittedName>
        <fullName evidence="2">Unannotated protein</fullName>
    </submittedName>
</protein>
<feature type="compositionally biased region" description="Low complexity" evidence="1">
    <location>
        <begin position="141"/>
        <end position="152"/>
    </location>
</feature>
<gene>
    <name evidence="2" type="ORF">UFOPK3472_03689</name>
</gene>
<evidence type="ECO:0000313" key="2">
    <source>
        <dbReference type="EMBL" id="CAB4923298.1"/>
    </source>
</evidence>
<feature type="compositionally biased region" description="Basic and acidic residues" evidence="1">
    <location>
        <begin position="168"/>
        <end position="187"/>
    </location>
</feature>
<feature type="compositionally biased region" description="Basic and acidic residues" evidence="1">
    <location>
        <begin position="203"/>
        <end position="222"/>
    </location>
</feature>
<dbReference type="AlphaFoldDB" id="A0A6J7HU46"/>
<proteinExistence type="predicted"/>
<reference evidence="2" key="1">
    <citation type="submission" date="2020-05" db="EMBL/GenBank/DDBJ databases">
        <authorList>
            <person name="Chiriac C."/>
            <person name="Salcher M."/>
            <person name="Ghai R."/>
            <person name="Kavagutti S V."/>
        </authorList>
    </citation>
    <scope>NUCLEOTIDE SEQUENCE</scope>
</reference>
<sequence>MDQRKIGHRAHYQTRTGYIHNARRHDEVHILLLQIPHHLPQTVVADMFGRRHSHGVGTGHLNGLDDAVLVTQHGYLATFDPDRGVLARFVIGQTHADHSVPGLRRPLERPCHGQCRTTAPHDQDGCLTFTARTIPGQKLSPHPTAQQQAHQPGRQRDGQIEASDIEPEQQRYDGDCAEKLESGRDDPSVFLGPVPNHTRRSGAKNDKERQPQNCEHPRDAHIARYRPGLAKVDLSEPDDLRDCDGP</sequence>
<dbReference type="EMBL" id="CAFBLX010000385">
    <property type="protein sequence ID" value="CAB4923298.1"/>
    <property type="molecule type" value="Genomic_DNA"/>
</dbReference>
<organism evidence="2">
    <name type="scientific">freshwater metagenome</name>
    <dbReference type="NCBI Taxonomy" id="449393"/>
    <lineage>
        <taxon>unclassified sequences</taxon>
        <taxon>metagenomes</taxon>
        <taxon>ecological metagenomes</taxon>
    </lineage>
</organism>
<name>A0A6J7HU46_9ZZZZ</name>